<protein>
    <recommendedName>
        <fullName evidence="4">Sel1 repeat family protein</fullName>
    </recommendedName>
</protein>
<dbReference type="RefSeq" id="WP_009174702.1">
    <property type="nucleotide sequence ID" value="NZ_JBJGEB010000003.1"/>
</dbReference>
<evidence type="ECO:0000313" key="2">
    <source>
        <dbReference type="EMBL" id="MFK7641636.1"/>
    </source>
</evidence>
<evidence type="ECO:0000256" key="1">
    <source>
        <dbReference type="SAM" id="SignalP"/>
    </source>
</evidence>
<evidence type="ECO:0008006" key="4">
    <source>
        <dbReference type="Google" id="ProtNLM"/>
    </source>
</evidence>
<keyword evidence="1" id="KW-0732">Signal</keyword>
<dbReference type="EMBL" id="JBJGEB010000003">
    <property type="protein sequence ID" value="MFK7641636.1"/>
    <property type="molecule type" value="Genomic_DNA"/>
</dbReference>
<keyword evidence="3" id="KW-1185">Reference proteome</keyword>
<comment type="caution">
    <text evidence="2">The sequence shown here is derived from an EMBL/GenBank/DDBJ whole genome shotgun (WGS) entry which is preliminary data.</text>
</comment>
<name>A0ABW8Q4T6_9NEIS</name>
<proteinExistence type="predicted"/>
<accession>A0ABW8Q4T6</accession>
<reference evidence="2 3" key="1">
    <citation type="submission" date="2024-11" db="EMBL/GenBank/DDBJ databases">
        <authorList>
            <person name="Mikucki A.G."/>
            <person name="Kahler C.M."/>
        </authorList>
    </citation>
    <scope>NUCLEOTIDE SEQUENCE [LARGE SCALE GENOMIC DNA]</scope>
    <source>
        <strain evidence="2 3">EXNM717</strain>
    </source>
</reference>
<organism evidence="2 3">
    <name type="scientific">Neisseria oralis</name>
    <dbReference type="NCBI Taxonomy" id="1107316"/>
    <lineage>
        <taxon>Bacteria</taxon>
        <taxon>Pseudomonadati</taxon>
        <taxon>Pseudomonadota</taxon>
        <taxon>Betaproteobacteria</taxon>
        <taxon>Neisseriales</taxon>
        <taxon>Neisseriaceae</taxon>
        <taxon>Neisseria</taxon>
    </lineage>
</organism>
<evidence type="ECO:0000313" key="3">
    <source>
        <dbReference type="Proteomes" id="UP001621964"/>
    </source>
</evidence>
<sequence>MKKLIYTLLAGTALTAANAQQPPRIEIKLCNEQAIAKLMQKADKDTLYSAAQDCNDKGRSATLLSAAAEKGHGQAALKLAEQKYADYYKFDAALWALQAKQAGEELPPHLVKLLADNPQITLDMPMATPQIYNLSKHDLGTLSEKAEKGDGKAAQRLADYYMYAASSLPSAERQAKADYWRMHANNLLANK</sequence>
<feature type="chain" id="PRO_5046560106" description="Sel1 repeat family protein" evidence="1">
    <location>
        <begin position="20"/>
        <end position="191"/>
    </location>
</feature>
<feature type="signal peptide" evidence="1">
    <location>
        <begin position="1"/>
        <end position="19"/>
    </location>
</feature>
<dbReference type="Proteomes" id="UP001621964">
    <property type="component" value="Unassembled WGS sequence"/>
</dbReference>
<gene>
    <name evidence="2" type="ORF">ACI43T_03875</name>
</gene>